<evidence type="ECO:0000256" key="6">
    <source>
        <dbReference type="ARBA" id="ARBA00022723"/>
    </source>
</evidence>
<dbReference type="SUPFAM" id="SSF48264">
    <property type="entry name" value="Cytochrome P450"/>
    <property type="match status" value="1"/>
</dbReference>
<dbReference type="CDD" id="cd11056">
    <property type="entry name" value="CYP6-like"/>
    <property type="match status" value="1"/>
</dbReference>
<dbReference type="InterPro" id="IPR002401">
    <property type="entry name" value="Cyt_P450_E_grp-I"/>
</dbReference>
<name>A0A1I8PV85_STOCA</name>
<keyword evidence="5 13" id="KW-0349">Heme</keyword>
<dbReference type="InterPro" id="IPR017972">
    <property type="entry name" value="Cyt_P450_CS"/>
</dbReference>
<dbReference type="FunFam" id="1.10.630.10:FF:000042">
    <property type="entry name" value="Cytochrome P450"/>
    <property type="match status" value="1"/>
</dbReference>
<evidence type="ECO:0000256" key="7">
    <source>
        <dbReference type="ARBA" id="ARBA00022824"/>
    </source>
</evidence>
<comment type="cofactor">
    <cofactor evidence="1 13">
        <name>heme</name>
        <dbReference type="ChEBI" id="CHEBI:30413"/>
    </cofactor>
</comment>
<evidence type="ECO:0000256" key="11">
    <source>
        <dbReference type="ARBA" id="ARBA00023033"/>
    </source>
</evidence>
<dbReference type="OrthoDB" id="2789670at2759"/>
<feature type="chain" id="PRO_5009327376" description="Cytochrome P450" evidence="15">
    <location>
        <begin position="22"/>
        <end position="505"/>
    </location>
</feature>
<comment type="subcellular location">
    <subcellularLocation>
        <location evidence="3">Endoplasmic reticulum membrane</location>
        <topology evidence="3">Peripheral membrane protein</topology>
    </subcellularLocation>
    <subcellularLocation>
        <location evidence="2">Microsome membrane</location>
        <topology evidence="2">Peripheral membrane protein</topology>
    </subcellularLocation>
</comment>
<reference evidence="16" key="1">
    <citation type="submission" date="2020-05" db="UniProtKB">
        <authorList>
            <consortium name="EnsemblMetazoa"/>
        </authorList>
    </citation>
    <scope>IDENTIFICATION</scope>
    <source>
        <strain evidence="16">USDA</strain>
    </source>
</reference>
<dbReference type="STRING" id="35570.A0A1I8PV85"/>
<evidence type="ECO:0000256" key="12">
    <source>
        <dbReference type="ARBA" id="ARBA00023136"/>
    </source>
</evidence>
<sequence>MLVTTVLLTVLLALFGYVIHSLRQHYSYWKNLNIAHDRPHWLMGNFDGSTIHKSVAQCVQDLYDKYRHTGPFVGMYWFTKISVLVVEPSLMKHILIKDFSKFTDRGMFNNPKDDPLTGTLFNLDGHKWRSMRNKLSPTFTSGKMKIMFPLVNQIGQELVKVLDKSLDNSDIIEVWDLMARFASDVIGSCAFGIETSSLKNPKSEFRIMGRRALTEHRLGILGVGFRLNFPEVARKLHMKETIPEVEDYFLGLAREAVDYREKNNIKRNDFMDMLLELKNNKLMKSESGEEFTNLSFGEIAAQAFVFLVAGFETSSTTMAFIMYELARNEEIQAKARAEVLEVLQKHNQEFTYECMKEMMYLEQILNETLRLHSVIPFLHRQALEDFVVPGHPNYVIKKGMYAIMPTSAIHHDERYYPQPHTFNPDNFSHEKVAERDSVLHMPFGDGPRNCIGLRFGKMQVIVGMALLLKNFKFSICDETPIPMKYSIKGILTCPETGIPLKVVKI</sequence>
<evidence type="ECO:0000256" key="9">
    <source>
        <dbReference type="ARBA" id="ARBA00023002"/>
    </source>
</evidence>
<dbReference type="InterPro" id="IPR036396">
    <property type="entry name" value="Cyt_P450_sf"/>
</dbReference>
<evidence type="ECO:0000313" key="17">
    <source>
        <dbReference type="Proteomes" id="UP000095300"/>
    </source>
</evidence>
<evidence type="ECO:0000313" key="16">
    <source>
        <dbReference type="EnsemblMetazoa" id="SCAU011447-PA"/>
    </source>
</evidence>
<keyword evidence="15" id="KW-0732">Signal</keyword>
<keyword evidence="17" id="KW-1185">Reference proteome</keyword>
<evidence type="ECO:0000256" key="13">
    <source>
        <dbReference type="PIRSR" id="PIRSR602401-1"/>
    </source>
</evidence>
<dbReference type="GO" id="GO:0016705">
    <property type="term" value="F:oxidoreductase activity, acting on paired donors, with incorporation or reduction of molecular oxygen"/>
    <property type="evidence" value="ECO:0007669"/>
    <property type="project" value="InterPro"/>
</dbReference>
<evidence type="ECO:0000256" key="15">
    <source>
        <dbReference type="SAM" id="SignalP"/>
    </source>
</evidence>
<evidence type="ECO:0000256" key="10">
    <source>
        <dbReference type="ARBA" id="ARBA00023004"/>
    </source>
</evidence>
<dbReference type="VEuPathDB" id="VectorBase:SCAU011447"/>
<dbReference type="Gene3D" id="1.10.630.10">
    <property type="entry name" value="Cytochrome P450"/>
    <property type="match status" value="1"/>
</dbReference>
<keyword evidence="9 14" id="KW-0560">Oxidoreductase</keyword>
<keyword evidence="12" id="KW-0472">Membrane</keyword>
<proteinExistence type="inferred from homology"/>
<keyword evidence="8" id="KW-0492">Microsome</keyword>
<dbReference type="InterPro" id="IPR001128">
    <property type="entry name" value="Cyt_P450"/>
</dbReference>
<dbReference type="InterPro" id="IPR050476">
    <property type="entry name" value="Insect_CytP450_Detox"/>
</dbReference>
<dbReference type="Pfam" id="PF00067">
    <property type="entry name" value="p450"/>
    <property type="match status" value="1"/>
</dbReference>
<comment type="similarity">
    <text evidence="4 14">Belongs to the cytochrome P450 family.</text>
</comment>
<keyword evidence="10 13" id="KW-0408">Iron</keyword>
<dbReference type="AlphaFoldDB" id="A0A1I8PV85"/>
<dbReference type="EnsemblMetazoa" id="SCAU011447-RA">
    <property type="protein sequence ID" value="SCAU011447-PA"/>
    <property type="gene ID" value="SCAU011447"/>
</dbReference>
<dbReference type="PRINTS" id="PR00385">
    <property type="entry name" value="P450"/>
</dbReference>
<feature type="signal peptide" evidence="15">
    <location>
        <begin position="1"/>
        <end position="21"/>
    </location>
</feature>
<evidence type="ECO:0000256" key="14">
    <source>
        <dbReference type="RuleBase" id="RU000461"/>
    </source>
</evidence>
<keyword evidence="6 13" id="KW-0479">Metal-binding</keyword>
<accession>A0A1I8PV85</accession>
<evidence type="ECO:0000256" key="1">
    <source>
        <dbReference type="ARBA" id="ARBA00001971"/>
    </source>
</evidence>
<dbReference type="PANTHER" id="PTHR24292:SF100">
    <property type="entry name" value="CYTOCHROME P450 6A16, ISOFORM B-RELATED"/>
    <property type="match status" value="1"/>
</dbReference>
<evidence type="ECO:0000256" key="4">
    <source>
        <dbReference type="ARBA" id="ARBA00010617"/>
    </source>
</evidence>
<evidence type="ECO:0000256" key="2">
    <source>
        <dbReference type="ARBA" id="ARBA00004174"/>
    </source>
</evidence>
<dbReference type="GO" id="GO:0004497">
    <property type="term" value="F:monooxygenase activity"/>
    <property type="evidence" value="ECO:0007669"/>
    <property type="project" value="UniProtKB-KW"/>
</dbReference>
<dbReference type="PROSITE" id="PS00086">
    <property type="entry name" value="CYTOCHROME_P450"/>
    <property type="match status" value="1"/>
</dbReference>
<dbReference type="GO" id="GO:0005789">
    <property type="term" value="C:endoplasmic reticulum membrane"/>
    <property type="evidence" value="ECO:0007669"/>
    <property type="project" value="UniProtKB-SubCell"/>
</dbReference>
<evidence type="ECO:0008006" key="18">
    <source>
        <dbReference type="Google" id="ProtNLM"/>
    </source>
</evidence>
<feature type="binding site" description="axial binding residue" evidence="13">
    <location>
        <position position="450"/>
    </location>
    <ligand>
        <name>heme</name>
        <dbReference type="ChEBI" id="CHEBI:30413"/>
    </ligand>
    <ligandPart>
        <name>Fe</name>
        <dbReference type="ChEBI" id="CHEBI:18248"/>
    </ligandPart>
</feature>
<gene>
    <name evidence="16" type="primary">106090396</name>
</gene>
<evidence type="ECO:0000256" key="3">
    <source>
        <dbReference type="ARBA" id="ARBA00004406"/>
    </source>
</evidence>
<dbReference type="KEGG" id="scac:106090396"/>
<dbReference type="GO" id="GO:0020037">
    <property type="term" value="F:heme binding"/>
    <property type="evidence" value="ECO:0007669"/>
    <property type="project" value="InterPro"/>
</dbReference>
<dbReference type="PANTHER" id="PTHR24292">
    <property type="entry name" value="CYTOCHROME P450"/>
    <property type="match status" value="1"/>
</dbReference>
<keyword evidence="7" id="KW-0256">Endoplasmic reticulum</keyword>
<evidence type="ECO:0000256" key="8">
    <source>
        <dbReference type="ARBA" id="ARBA00022848"/>
    </source>
</evidence>
<keyword evidence="11 14" id="KW-0503">Monooxygenase</keyword>
<dbReference type="PRINTS" id="PR00463">
    <property type="entry name" value="EP450I"/>
</dbReference>
<evidence type="ECO:0000256" key="5">
    <source>
        <dbReference type="ARBA" id="ARBA00022617"/>
    </source>
</evidence>
<protein>
    <recommendedName>
        <fullName evidence="18">Cytochrome P450</fullName>
    </recommendedName>
</protein>
<organism evidence="16 17">
    <name type="scientific">Stomoxys calcitrans</name>
    <name type="common">Stable fly</name>
    <name type="synonym">Conops calcitrans</name>
    <dbReference type="NCBI Taxonomy" id="35570"/>
    <lineage>
        <taxon>Eukaryota</taxon>
        <taxon>Metazoa</taxon>
        <taxon>Ecdysozoa</taxon>
        <taxon>Arthropoda</taxon>
        <taxon>Hexapoda</taxon>
        <taxon>Insecta</taxon>
        <taxon>Pterygota</taxon>
        <taxon>Neoptera</taxon>
        <taxon>Endopterygota</taxon>
        <taxon>Diptera</taxon>
        <taxon>Brachycera</taxon>
        <taxon>Muscomorpha</taxon>
        <taxon>Muscoidea</taxon>
        <taxon>Muscidae</taxon>
        <taxon>Stomoxys</taxon>
    </lineage>
</organism>
<dbReference type="GO" id="GO:0005506">
    <property type="term" value="F:iron ion binding"/>
    <property type="evidence" value="ECO:0007669"/>
    <property type="project" value="InterPro"/>
</dbReference>
<dbReference type="Proteomes" id="UP000095300">
    <property type="component" value="Unassembled WGS sequence"/>
</dbReference>